<sequence length="117" mass="13903">MNVMKAHYTSSCPTSNWGLSQFPKQDLQGENVIASGKEIIFKDEFKVRQDEIFQIQKNYRPVTQQRVYHTFLYEICILMLKNSPRSKVGYLENFSKRYYLTEKSGRFGQHQEELIVR</sequence>
<dbReference type="WBParaSite" id="nRc.2.0.1.t48026-RA">
    <property type="protein sequence ID" value="nRc.2.0.1.t48026-RA"/>
    <property type="gene ID" value="nRc.2.0.1.g48026"/>
</dbReference>
<evidence type="ECO:0000313" key="1">
    <source>
        <dbReference type="Proteomes" id="UP000887565"/>
    </source>
</evidence>
<keyword evidence="1" id="KW-1185">Reference proteome</keyword>
<accession>A0A915LDW4</accession>
<protein>
    <submittedName>
        <fullName evidence="2">Uncharacterized protein</fullName>
    </submittedName>
</protein>
<name>A0A915LDW4_ROMCU</name>
<evidence type="ECO:0000313" key="2">
    <source>
        <dbReference type="WBParaSite" id="nRc.2.0.1.t48026-RA"/>
    </source>
</evidence>
<organism evidence="1 2">
    <name type="scientific">Romanomermis culicivorax</name>
    <name type="common">Nematode worm</name>
    <dbReference type="NCBI Taxonomy" id="13658"/>
    <lineage>
        <taxon>Eukaryota</taxon>
        <taxon>Metazoa</taxon>
        <taxon>Ecdysozoa</taxon>
        <taxon>Nematoda</taxon>
        <taxon>Enoplea</taxon>
        <taxon>Dorylaimia</taxon>
        <taxon>Mermithida</taxon>
        <taxon>Mermithoidea</taxon>
        <taxon>Mermithidae</taxon>
        <taxon>Romanomermis</taxon>
    </lineage>
</organism>
<reference evidence="2" key="1">
    <citation type="submission" date="2022-11" db="UniProtKB">
        <authorList>
            <consortium name="WormBaseParasite"/>
        </authorList>
    </citation>
    <scope>IDENTIFICATION</scope>
</reference>
<dbReference type="AlphaFoldDB" id="A0A915LDW4"/>
<proteinExistence type="predicted"/>
<dbReference type="Proteomes" id="UP000887565">
    <property type="component" value="Unplaced"/>
</dbReference>